<feature type="domain" description="Alanine dehydrogenase/pyridine nucleotide transhydrogenase N-terminal" evidence="12">
    <location>
        <begin position="4"/>
        <end position="135"/>
    </location>
</feature>
<accession>A0A809SEH3</accession>
<evidence type="ECO:0000313" key="14">
    <source>
        <dbReference type="Proteomes" id="UP000662873"/>
    </source>
</evidence>
<keyword evidence="5 6" id="KW-0520">NAD</keyword>
<evidence type="ECO:0000256" key="6">
    <source>
        <dbReference type="PIRNR" id="PIRNR000183"/>
    </source>
</evidence>
<dbReference type="PANTHER" id="PTHR42795">
    <property type="entry name" value="ALANINE DEHYDROGENASE"/>
    <property type="match status" value="1"/>
</dbReference>
<dbReference type="SMART" id="SM01003">
    <property type="entry name" value="AlaDh_PNT_N"/>
    <property type="match status" value="1"/>
</dbReference>
<dbReference type="InterPro" id="IPR008141">
    <property type="entry name" value="Ala_DH"/>
</dbReference>
<dbReference type="InterPro" id="IPR008143">
    <property type="entry name" value="Ala_DH/PNT_CS2"/>
</dbReference>
<name>A0A809SEH3_9BACT</name>
<dbReference type="SUPFAM" id="SSF52283">
    <property type="entry name" value="Formate/glycerate dehydrogenase catalytic domain-like"/>
    <property type="match status" value="1"/>
</dbReference>
<dbReference type="PIRSF" id="PIRSF000183">
    <property type="entry name" value="Alanine_dh"/>
    <property type="match status" value="1"/>
</dbReference>
<feature type="binding site" evidence="9">
    <location>
        <begin position="296"/>
        <end position="299"/>
    </location>
    <ligand>
        <name>NAD(+)</name>
        <dbReference type="ChEBI" id="CHEBI:57540"/>
    </ligand>
</feature>
<keyword evidence="9" id="KW-0547">Nucleotide-binding</keyword>
<dbReference type="KEGG" id="npy:NPRO_15090"/>
<feature type="active site" description="Proton donor/acceptor" evidence="7">
    <location>
        <position position="95"/>
    </location>
</feature>
<dbReference type="NCBIfam" id="TIGR00518">
    <property type="entry name" value="alaDH"/>
    <property type="match status" value="1"/>
</dbReference>
<feature type="binding site" evidence="9">
    <location>
        <begin position="265"/>
        <end position="268"/>
    </location>
    <ligand>
        <name>NAD(+)</name>
        <dbReference type="ChEBI" id="CHEBI:57540"/>
    </ligand>
</feature>
<dbReference type="GO" id="GO:0000166">
    <property type="term" value="F:nucleotide binding"/>
    <property type="evidence" value="ECO:0007669"/>
    <property type="project" value="UniProtKB-KW"/>
</dbReference>
<keyword evidence="4 6" id="KW-0560">Oxidoreductase</keyword>
<feature type="binding site" evidence="9">
    <location>
        <position position="132"/>
    </location>
    <ligand>
        <name>NAD(+)</name>
        <dbReference type="ChEBI" id="CHEBI:57540"/>
    </ligand>
</feature>
<dbReference type="AlphaFoldDB" id="A0A809SEH3"/>
<dbReference type="SMART" id="SM01002">
    <property type="entry name" value="AlaDh_PNT_C"/>
    <property type="match status" value="1"/>
</dbReference>
<dbReference type="InterPro" id="IPR036291">
    <property type="entry name" value="NAD(P)-bd_dom_sf"/>
</dbReference>
<feature type="domain" description="Alanine dehydrogenase/pyridine nucleotide transhydrogenase NAD(H)-binding" evidence="11">
    <location>
        <begin position="147"/>
        <end position="295"/>
    </location>
</feature>
<gene>
    <name evidence="13" type="ORF">NPRO_15090</name>
</gene>
<evidence type="ECO:0000256" key="10">
    <source>
        <dbReference type="PIRSR" id="PIRSR000183-4"/>
    </source>
</evidence>
<feature type="binding site" evidence="9">
    <location>
        <position position="218"/>
    </location>
    <ligand>
        <name>NAD(+)</name>
        <dbReference type="ChEBI" id="CHEBI:57540"/>
    </ligand>
</feature>
<reference evidence="13" key="1">
    <citation type="journal article" name="DNA Res.">
        <title>The physiological potential of anammox bacteria as revealed by their core genome structure.</title>
        <authorList>
            <person name="Okubo T."/>
            <person name="Toyoda A."/>
            <person name="Fukuhara K."/>
            <person name="Uchiyama I."/>
            <person name="Harigaya Y."/>
            <person name="Kuroiwa M."/>
            <person name="Suzuki T."/>
            <person name="Murakami Y."/>
            <person name="Suwa Y."/>
            <person name="Takami H."/>
        </authorList>
    </citation>
    <scope>NUCLEOTIDE SEQUENCE</scope>
    <source>
        <strain evidence="13">317325-2</strain>
    </source>
</reference>
<evidence type="ECO:0000256" key="1">
    <source>
        <dbReference type="ARBA" id="ARBA00005206"/>
    </source>
</evidence>
<evidence type="ECO:0000256" key="4">
    <source>
        <dbReference type="ARBA" id="ARBA00023002"/>
    </source>
</evidence>
<dbReference type="InterPro" id="IPR007698">
    <property type="entry name" value="AlaDH/PNT_NAD(H)-bd"/>
</dbReference>
<evidence type="ECO:0000256" key="5">
    <source>
        <dbReference type="ARBA" id="ARBA00023027"/>
    </source>
</evidence>
<feature type="active site" description="Proton donor/acceptor" evidence="7">
    <location>
        <position position="268"/>
    </location>
</feature>
<dbReference type="Pfam" id="PF05222">
    <property type="entry name" value="AlaDh_PNT_N"/>
    <property type="match status" value="1"/>
</dbReference>
<dbReference type="Proteomes" id="UP000662873">
    <property type="component" value="Chromosome"/>
</dbReference>
<comment type="catalytic activity">
    <reaction evidence="6">
        <text>L-alanine + NAD(+) + H2O = pyruvate + NH4(+) + NADH + H(+)</text>
        <dbReference type="Rhea" id="RHEA:18405"/>
        <dbReference type="ChEBI" id="CHEBI:15361"/>
        <dbReference type="ChEBI" id="CHEBI:15377"/>
        <dbReference type="ChEBI" id="CHEBI:15378"/>
        <dbReference type="ChEBI" id="CHEBI:28938"/>
        <dbReference type="ChEBI" id="CHEBI:57540"/>
        <dbReference type="ChEBI" id="CHEBI:57945"/>
        <dbReference type="ChEBI" id="CHEBI:57972"/>
        <dbReference type="EC" id="1.4.1.1"/>
    </reaction>
</comment>
<dbReference type="InterPro" id="IPR007886">
    <property type="entry name" value="AlaDH/PNT_N"/>
</dbReference>
<evidence type="ECO:0000313" key="13">
    <source>
        <dbReference type="EMBL" id="BBO23914.1"/>
    </source>
</evidence>
<dbReference type="EC" id="1.4.1.1" evidence="3 6"/>
<evidence type="ECO:0000259" key="11">
    <source>
        <dbReference type="SMART" id="SM01002"/>
    </source>
</evidence>
<dbReference type="GO" id="GO:0042853">
    <property type="term" value="P:L-alanine catabolic process"/>
    <property type="evidence" value="ECO:0007669"/>
    <property type="project" value="InterPro"/>
</dbReference>
<evidence type="ECO:0000259" key="12">
    <source>
        <dbReference type="SMART" id="SM01003"/>
    </source>
</evidence>
<comment type="similarity">
    <text evidence="2 6">Belongs to the AlaDH/PNT family.</text>
</comment>
<dbReference type="EMBL" id="AP021858">
    <property type="protein sequence ID" value="BBO23914.1"/>
    <property type="molecule type" value="Genomic_DNA"/>
</dbReference>
<dbReference type="FunFam" id="3.40.50.720:FF:000049">
    <property type="entry name" value="Alanine dehydrogenase"/>
    <property type="match status" value="1"/>
</dbReference>
<evidence type="ECO:0000256" key="3">
    <source>
        <dbReference type="ARBA" id="ARBA00012897"/>
    </source>
</evidence>
<feature type="binding site" evidence="8">
    <location>
        <position position="15"/>
    </location>
    <ligand>
        <name>substrate</name>
    </ligand>
</feature>
<evidence type="ECO:0000256" key="2">
    <source>
        <dbReference type="ARBA" id="ARBA00005689"/>
    </source>
</evidence>
<protein>
    <recommendedName>
        <fullName evidence="3 6">Alanine dehydrogenase</fullName>
        <ecNumber evidence="3 6">1.4.1.1</ecNumber>
    </recommendedName>
</protein>
<feature type="binding site" evidence="8">
    <location>
        <position position="74"/>
    </location>
    <ligand>
        <name>substrate</name>
    </ligand>
</feature>
<proteinExistence type="inferred from homology"/>
<feature type="binding site" evidence="10">
    <location>
        <position position="325"/>
    </location>
    <ligand>
        <name>Mg(2+)</name>
        <dbReference type="ChEBI" id="CHEBI:18420"/>
    </ligand>
</feature>
<evidence type="ECO:0000256" key="7">
    <source>
        <dbReference type="PIRSR" id="PIRSR000183-1"/>
    </source>
</evidence>
<dbReference type="PANTHER" id="PTHR42795:SF1">
    <property type="entry name" value="ALANINE DEHYDROGENASE"/>
    <property type="match status" value="1"/>
</dbReference>
<dbReference type="GO" id="GO:0000286">
    <property type="term" value="F:alanine dehydrogenase activity"/>
    <property type="evidence" value="ECO:0007669"/>
    <property type="project" value="UniProtKB-UniRule"/>
</dbReference>
<dbReference type="Gene3D" id="3.40.50.720">
    <property type="entry name" value="NAD(P)-binding Rossmann-like Domain"/>
    <property type="match status" value="2"/>
</dbReference>
<dbReference type="Pfam" id="PF01262">
    <property type="entry name" value="AlaDh_PNT_C"/>
    <property type="match status" value="1"/>
</dbReference>
<dbReference type="SUPFAM" id="SSF51735">
    <property type="entry name" value="NAD(P)-binding Rossmann-fold domains"/>
    <property type="match status" value="1"/>
</dbReference>
<evidence type="ECO:0000256" key="8">
    <source>
        <dbReference type="PIRSR" id="PIRSR000183-2"/>
    </source>
</evidence>
<dbReference type="GO" id="GO:0005886">
    <property type="term" value="C:plasma membrane"/>
    <property type="evidence" value="ECO:0007669"/>
    <property type="project" value="TreeGrafter"/>
</dbReference>
<dbReference type="PROSITE" id="PS00837">
    <property type="entry name" value="ALADH_PNT_2"/>
    <property type="match status" value="1"/>
</dbReference>
<feature type="binding site" evidence="9">
    <location>
        <position position="201"/>
    </location>
    <ligand>
        <name>NAD(+)</name>
        <dbReference type="ChEBI" id="CHEBI:57540"/>
    </ligand>
</feature>
<feature type="binding site" evidence="9">
    <location>
        <position position="196"/>
    </location>
    <ligand>
        <name>NAD(+)</name>
        <dbReference type="ChEBI" id="CHEBI:57540"/>
    </ligand>
</feature>
<organism evidence="13 14">
    <name type="scientific">Candidatus Nitrosymbiomonas proteolyticus</name>
    <dbReference type="NCBI Taxonomy" id="2608984"/>
    <lineage>
        <taxon>Bacteria</taxon>
        <taxon>Bacillati</taxon>
        <taxon>Armatimonadota</taxon>
        <taxon>Armatimonadota incertae sedis</taxon>
        <taxon>Candidatus Nitrosymbiomonas</taxon>
    </lineage>
</organism>
<sequence length="375" mass="40128">MVVGVPKEIKPDEYRVAMTPAGVLLLTQHGHRVVVEQGAGEGTHIPDSDYRAAGAEIAPVDEVWSQADLIVKVKEPQSVEFPRTRPKQVIFTYFHFAASETLMRGMVESQAVCIAYETVELHGTLPLLTPMSEVAGRLSIQQGAKYLERPMGGRGVLLSGVPGVRPGIVAVIGGGIVGINAVKLAAGLGATVYVLDVNLDRLRYFDDIFPNNVITLHSNPGTIADVIQEADLVVGAVYLVGARAPVLIRRDMLSSMKQGSVMVDVSVDQGGCFETTKATTHGNPVYTVDGVVHYAVANMPGAVAHTSTYALTNATLPYVLRIADHGLDALRQDEALRKGLNVAEGAVTLQPIAEQFGYPFVPAIEYLNLPRTVNV</sequence>
<evidence type="ECO:0000256" key="9">
    <source>
        <dbReference type="PIRSR" id="PIRSR000183-3"/>
    </source>
</evidence>
<comment type="pathway">
    <text evidence="1">Amino-acid degradation; L-alanine degradation via dehydrogenase pathway; NH(3) and pyruvate from L-alanine: step 1/1.</text>
</comment>
<dbReference type="CDD" id="cd05305">
    <property type="entry name" value="L-AlaDH"/>
    <property type="match status" value="1"/>
</dbReference>